<gene>
    <name evidence="4" type="ORF">B0A49_05148</name>
</gene>
<dbReference type="InterPro" id="IPR040079">
    <property type="entry name" value="Glutathione_S-Trfase"/>
</dbReference>
<dbReference type="InterPro" id="IPR004045">
    <property type="entry name" value="Glutathione_S-Trfase_N"/>
</dbReference>
<sequence>MPDITLYFLQASRSIRIAWLLEELGVAYRVEAWERENNKAPADFKAAAGTALGKAPVLRDGELTILESGAITDYLVENYDPTHRLLPLDTAQRSKVRQWIHAAEGTFMVHCLAITYARWFSSPSSKTNGDLETLEKGLAINVQKDLDWLEEELQANGGDWLVGKDVTAADTMVAFSVQFIFARGLGGQRGRWKGVDRWLENVEGREAYKRAVEKTGHKL</sequence>
<dbReference type="STRING" id="331657.A0A4U0X8D8"/>
<evidence type="ECO:0000256" key="1">
    <source>
        <dbReference type="ARBA" id="ARBA00007409"/>
    </source>
</evidence>
<dbReference type="CDD" id="cd03046">
    <property type="entry name" value="GST_N_GTT1_like"/>
    <property type="match status" value="1"/>
</dbReference>
<evidence type="ECO:0000259" key="3">
    <source>
        <dbReference type="PROSITE" id="PS50405"/>
    </source>
</evidence>
<evidence type="ECO:0008006" key="6">
    <source>
        <dbReference type="Google" id="ProtNLM"/>
    </source>
</evidence>
<dbReference type="SUPFAM" id="SSF52833">
    <property type="entry name" value="Thioredoxin-like"/>
    <property type="match status" value="1"/>
</dbReference>
<comment type="caution">
    <text evidence="4">The sequence shown here is derived from an EMBL/GenBank/DDBJ whole genome shotgun (WGS) entry which is preliminary data.</text>
</comment>
<feature type="domain" description="GST C-terminal" evidence="3">
    <location>
        <begin position="89"/>
        <end position="219"/>
    </location>
</feature>
<comment type="similarity">
    <text evidence="1">Belongs to the GST superfamily.</text>
</comment>
<evidence type="ECO:0000313" key="5">
    <source>
        <dbReference type="Proteomes" id="UP000308768"/>
    </source>
</evidence>
<dbReference type="EMBL" id="NAJN01000470">
    <property type="protein sequence ID" value="TKA72844.1"/>
    <property type="molecule type" value="Genomic_DNA"/>
</dbReference>
<accession>A0A4U0X8D8</accession>
<dbReference type="InterPro" id="IPR036282">
    <property type="entry name" value="Glutathione-S-Trfase_C_sf"/>
</dbReference>
<dbReference type="Pfam" id="PF02798">
    <property type="entry name" value="GST_N"/>
    <property type="match status" value="1"/>
</dbReference>
<dbReference type="PROSITE" id="PS50404">
    <property type="entry name" value="GST_NTER"/>
    <property type="match status" value="1"/>
</dbReference>
<organism evidence="4 5">
    <name type="scientific">Cryomyces minteri</name>
    <dbReference type="NCBI Taxonomy" id="331657"/>
    <lineage>
        <taxon>Eukaryota</taxon>
        <taxon>Fungi</taxon>
        <taxon>Dikarya</taxon>
        <taxon>Ascomycota</taxon>
        <taxon>Pezizomycotina</taxon>
        <taxon>Dothideomycetes</taxon>
        <taxon>Dothideomycetes incertae sedis</taxon>
        <taxon>Cryomyces</taxon>
    </lineage>
</organism>
<dbReference type="OrthoDB" id="2309723at2759"/>
<dbReference type="PANTHER" id="PTHR44051:SF9">
    <property type="entry name" value="GLUTATHIONE S-TRANSFERASE 1"/>
    <property type="match status" value="1"/>
</dbReference>
<dbReference type="Gene3D" id="3.40.30.10">
    <property type="entry name" value="Glutaredoxin"/>
    <property type="match status" value="1"/>
</dbReference>
<dbReference type="InterPro" id="IPR010987">
    <property type="entry name" value="Glutathione-S-Trfase_C-like"/>
</dbReference>
<evidence type="ECO:0000259" key="2">
    <source>
        <dbReference type="PROSITE" id="PS50404"/>
    </source>
</evidence>
<dbReference type="InterPro" id="IPR036249">
    <property type="entry name" value="Thioredoxin-like_sf"/>
</dbReference>
<dbReference type="Proteomes" id="UP000308768">
    <property type="component" value="Unassembled WGS sequence"/>
</dbReference>
<dbReference type="SFLD" id="SFLDS00019">
    <property type="entry name" value="Glutathione_Transferase_(cytos"/>
    <property type="match status" value="1"/>
</dbReference>
<dbReference type="Gene3D" id="1.20.1050.10">
    <property type="match status" value="1"/>
</dbReference>
<reference evidence="4 5" key="1">
    <citation type="submission" date="2017-03" db="EMBL/GenBank/DDBJ databases">
        <title>Genomes of endolithic fungi from Antarctica.</title>
        <authorList>
            <person name="Coleine C."/>
            <person name="Masonjones S."/>
            <person name="Stajich J.E."/>
        </authorList>
    </citation>
    <scope>NUCLEOTIDE SEQUENCE [LARGE SCALE GENOMIC DNA]</scope>
    <source>
        <strain evidence="4 5">CCFEE 5187</strain>
    </source>
</reference>
<dbReference type="Pfam" id="PF13410">
    <property type="entry name" value="GST_C_2"/>
    <property type="match status" value="1"/>
</dbReference>
<feature type="domain" description="GST N-terminal" evidence="2">
    <location>
        <begin position="1"/>
        <end position="83"/>
    </location>
</feature>
<evidence type="ECO:0000313" key="4">
    <source>
        <dbReference type="EMBL" id="TKA72844.1"/>
    </source>
</evidence>
<dbReference type="PANTHER" id="PTHR44051">
    <property type="entry name" value="GLUTATHIONE S-TRANSFERASE-RELATED"/>
    <property type="match status" value="1"/>
</dbReference>
<dbReference type="AlphaFoldDB" id="A0A4U0X8D8"/>
<name>A0A4U0X8D8_9PEZI</name>
<dbReference type="SUPFAM" id="SSF47616">
    <property type="entry name" value="GST C-terminal domain-like"/>
    <property type="match status" value="1"/>
</dbReference>
<keyword evidence="5" id="KW-1185">Reference proteome</keyword>
<protein>
    <recommendedName>
        <fullName evidence="6">GST N-terminal domain-containing protein</fullName>
    </recommendedName>
</protein>
<proteinExistence type="inferred from homology"/>
<dbReference type="PROSITE" id="PS50405">
    <property type="entry name" value="GST_CTER"/>
    <property type="match status" value="1"/>
</dbReference>
<dbReference type="SFLD" id="SFLDG00358">
    <property type="entry name" value="Main_(cytGST)"/>
    <property type="match status" value="1"/>
</dbReference>